<dbReference type="InterPro" id="IPR008983">
    <property type="entry name" value="Tumour_necrosis_fac-like_dom"/>
</dbReference>
<evidence type="ECO:0000259" key="6">
    <source>
        <dbReference type="PROSITE" id="PS50871"/>
    </source>
</evidence>
<dbReference type="InterPro" id="IPR001073">
    <property type="entry name" value="C1q_dom"/>
</dbReference>
<dbReference type="PRINTS" id="PR00007">
    <property type="entry name" value="COMPLEMNTC1Q"/>
</dbReference>
<name>A0AA89BUX1_PINIB</name>
<evidence type="ECO:0000313" key="8">
    <source>
        <dbReference type="Proteomes" id="UP001186944"/>
    </source>
</evidence>
<keyword evidence="5" id="KW-0472">Membrane</keyword>
<comment type="subcellular location">
    <subcellularLocation>
        <location evidence="1">Secreted</location>
    </subcellularLocation>
</comment>
<dbReference type="PROSITE" id="PS50871">
    <property type="entry name" value="C1Q"/>
    <property type="match status" value="1"/>
</dbReference>
<keyword evidence="5" id="KW-0812">Transmembrane</keyword>
<proteinExistence type="predicted"/>
<keyword evidence="2" id="KW-0964">Secreted</keyword>
<dbReference type="AlphaFoldDB" id="A0AA89BUX1"/>
<organism evidence="7 8">
    <name type="scientific">Pinctada imbricata</name>
    <name type="common">Atlantic pearl-oyster</name>
    <name type="synonym">Pinctada martensii</name>
    <dbReference type="NCBI Taxonomy" id="66713"/>
    <lineage>
        <taxon>Eukaryota</taxon>
        <taxon>Metazoa</taxon>
        <taxon>Spiralia</taxon>
        <taxon>Lophotrochozoa</taxon>
        <taxon>Mollusca</taxon>
        <taxon>Bivalvia</taxon>
        <taxon>Autobranchia</taxon>
        <taxon>Pteriomorphia</taxon>
        <taxon>Pterioida</taxon>
        <taxon>Pterioidea</taxon>
        <taxon>Pteriidae</taxon>
        <taxon>Pinctada</taxon>
    </lineage>
</organism>
<evidence type="ECO:0000256" key="4">
    <source>
        <dbReference type="SAM" id="MobiDB-lite"/>
    </source>
</evidence>
<dbReference type="Pfam" id="PF00386">
    <property type="entry name" value="C1q"/>
    <property type="match status" value="1"/>
</dbReference>
<dbReference type="SUPFAM" id="SSF49842">
    <property type="entry name" value="TNF-like"/>
    <property type="match status" value="1"/>
</dbReference>
<keyword evidence="5" id="KW-1133">Transmembrane helix</keyword>
<dbReference type="GO" id="GO:0005576">
    <property type="term" value="C:extracellular region"/>
    <property type="evidence" value="ECO:0007669"/>
    <property type="project" value="UniProtKB-SubCell"/>
</dbReference>
<feature type="region of interest" description="Disordered" evidence="4">
    <location>
        <begin position="181"/>
        <end position="251"/>
    </location>
</feature>
<dbReference type="SMART" id="SM00110">
    <property type="entry name" value="C1Q"/>
    <property type="match status" value="1"/>
</dbReference>
<protein>
    <recommendedName>
        <fullName evidence="6">C1q domain-containing protein</fullName>
    </recommendedName>
</protein>
<dbReference type="InterPro" id="IPR050822">
    <property type="entry name" value="Cerebellin_Synaptic_Org"/>
</dbReference>
<feature type="compositionally biased region" description="Low complexity" evidence="4">
    <location>
        <begin position="224"/>
        <end position="250"/>
    </location>
</feature>
<evidence type="ECO:0000256" key="5">
    <source>
        <dbReference type="SAM" id="Phobius"/>
    </source>
</evidence>
<evidence type="ECO:0000313" key="7">
    <source>
        <dbReference type="EMBL" id="KAK3088260.1"/>
    </source>
</evidence>
<feature type="transmembrane region" description="Helical" evidence="5">
    <location>
        <begin position="127"/>
        <end position="149"/>
    </location>
</feature>
<reference evidence="7" key="1">
    <citation type="submission" date="2019-08" db="EMBL/GenBank/DDBJ databases">
        <title>The improved chromosome-level genome for the pearl oyster Pinctada fucata martensii using PacBio sequencing and Hi-C.</title>
        <authorList>
            <person name="Zheng Z."/>
        </authorList>
    </citation>
    <scope>NUCLEOTIDE SEQUENCE</scope>
    <source>
        <strain evidence="7">ZZ-2019</strain>
        <tissue evidence="7">Adductor muscle</tissue>
    </source>
</reference>
<feature type="domain" description="C1q" evidence="6">
    <location>
        <begin position="259"/>
        <end position="392"/>
    </location>
</feature>
<keyword evidence="3" id="KW-0732">Signal</keyword>
<evidence type="ECO:0000256" key="3">
    <source>
        <dbReference type="ARBA" id="ARBA00022729"/>
    </source>
</evidence>
<dbReference type="Gene3D" id="2.60.120.40">
    <property type="match status" value="1"/>
</dbReference>
<feature type="region of interest" description="Disordered" evidence="4">
    <location>
        <begin position="1"/>
        <end position="72"/>
    </location>
</feature>
<comment type="caution">
    <text evidence="7">The sequence shown here is derived from an EMBL/GenBank/DDBJ whole genome shotgun (WGS) entry which is preliminary data.</text>
</comment>
<dbReference type="PANTHER" id="PTHR22923">
    <property type="entry name" value="CEREBELLIN-RELATED"/>
    <property type="match status" value="1"/>
</dbReference>
<feature type="transmembrane region" description="Helical" evidence="5">
    <location>
        <begin position="94"/>
        <end position="115"/>
    </location>
</feature>
<evidence type="ECO:0000256" key="2">
    <source>
        <dbReference type="ARBA" id="ARBA00022525"/>
    </source>
</evidence>
<keyword evidence="8" id="KW-1185">Reference proteome</keyword>
<evidence type="ECO:0000256" key="1">
    <source>
        <dbReference type="ARBA" id="ARBA00004613"/>
    </source>
</evidence>
<feature type="compositionally biased region" description="Basic and acidic residues" evidence="4">
    <location>
        <begin position="51"/>
        <end position="61"/>
    </location>
</feature>
<accession>A0AA89BUX1</accession>
<sequence length="392" mass="43962">METPRITRRTPARASMPSEVRNFNSSRTRLFSPADSGIYTPPSPRTPFGVHVEKKPGDPNTRKYGQASPMNNHRGAVRDRVDGVEYGSGWSRFWLIWVSIFVICSRCVIFAWNYFPENKVVQRYQEYVMVGLLSVIFLMIFTIMLKLVWQYCRGTRFNSVRCEDDVEPEVHEDWVDEYFSTPGEEPYHPLEMPDQQPGTRARSNMGHAQIPAGRTGQGLDVMDSDQSGSLSSGQAGSTRAAPDPGAAQAASYMTFDQSRKEPSVAFLVHLSHDIPTHSGPVVFDSANLNFGNAYNNQTGIFTAPVSGIYSFSITLAADDGDVHGYIQQNGHNTGYVFADDIGSDKYQRASLSITLHCNKADRVWFYCRDDGNKKIYGDVHTWFSGHLVHMDQ</sequence>
<gene>
    <name evidence="7" type="ORF">FSP39_016712</name>
</gene>
<dbReference type="EMBL" id="VSWD01000011">
    <property type="protein sequence ID" value="KAK3088260.1"/>
    <property type="molecule type" value="Genomic_DNA"/>
</dbReference>
<feature type="compositionally biased region" description="Basic residues" evidence="4">
    <location>
        <begin position="1"/>
        <end position="11"/>
    </location>
</feature>
<dbReference type="PANTHER" id="PTHR22923:SF116">
    <property type="entry name" value="C1Q DOMAIN-CONTAINING PROTEIN"/>
    <property type="match status" value="1"/>
</dbReference>
<dbReference type="Proteomes" id="UP001186944">
    <property type="component" value="Unassembled WGS sequence"/>
</dbReference>